<proteinExistence type="predicted"/>
<name>A0A382D1X3_9ZZZZ</name>
<gene>
    <name evidence="1" type="ORF">METZ01_LOCUS185169</name>
</gene>
<organism evidence="1">
    <name type="scientific">marine metagenome</name>
    <dbReference type="NCBI Taxonomy" id="408172"/>
    <lineage>
        <taxon>unclassified sequences</taxon>
        <taxon>metagenomes</taxon>
        <taxon>ecological metagenomes</taxon>
    </lineage>
</organism>
<dbReference type="PROSITE" id="PS51318">
    <property type="entry name" value="TAT"/>
    <property type="match status" value="1"/>
</dbReference>
<evidence type="ECO:0000313" key="1">
    <source>
        <dbReference type="EMBL" id="SVB32315.1"/>
    </source>
</evidence>
<sequence length="47" mass="5097">MTKRSVTRRKLIQLTSGLCATVGLGWRPLAAQSDEIITRPIPSSGET</sequence>
<dbReference type="AlphaFoldDB" id="A0A382D1X3"/>
<feature type="non-terminal residue" evidence="1">
    <location>
        <position position="47"/>
    </location>
</feature>
<protein>
    <recommendedName>
        <fullName evidence="2">Ubiquitinol-cytochrome C reductase Fe-S subunit TAT signal domain-containing protein</fullName>
    </recommendedName>
</protein>
<dbReference type="EMBL" id="UINC01037193">
    <property type="protein sequence ID" value="SVB32315.1"/>
    <property type="molecule type" value="Genomic_DNA"/>
</dbReference>
<accession>A0A382D1X3</accession>
<dbReference type="InterPro" id="IPR006311">
    <property type="entry name" value="TAT_signal"/>
</dbReference>
<reference evidence="1" key="1">
    <citation type="submission" date="2018-05" db="EMBL/GenBank/DDBJ databases">
        <authorList>
            <person name="Lanie J.A."/>
            <person name="Ng W.-L."/>
            <person name="Kazmierczak K.M."/>
            <person name="Andrzejewski T.M."/>
            <person name="Davidsen T.M."/>
            <person name="Wayne K.J."/>
            <person name="Tettelin H."/>
            <person name="Glass J.I."/>
            <person name="Rusch D."/>
            <person name="Podicherti R."/>
            <person name="Tsui H.-C.T."/>
            <person name="Winkler M.E."/>
        </authorList>
    </citation>
    <scope>NUCLEOTIDE SEQUENCE</scope>
</reference>
<evidence type="ECO:0008006" key="2">
    <source>
        <dbReference type="Google" id="ProtNLM"/>
    </source>
</evidence>